<gene>
    <name evidence="3" type="ORF">PCAR00345_LOCUS6298</name>
</gene>
<sequence length="187" mass="19748">MHRLQVAQWTHHVLLNLAVLHFLSSSLVAGTAPPAPPHAMPATTESDSGRLKPLTPGVFLHASPSSPNDGQSQYTSVLTAVAVLFVALVFLVAAAVQFVRRNHRAQRRQASNQLSTVPDSTPSAGAWELNDAAQAAAQLSTAPARGNKKLSSSAAKAEEALNNFLVDDPDEFAPPFTPSEEGVRSPS</sequence>
<dbReference type="EMBL" id="HBIZ01010643">
    <property type="protein sequence ID" value="CAE0753711.1"/>
    <property type="molecule type" value="Transcribed_RNA"/>
</dbReference>
<feature type="transmembrane region" description="Helical" evidence="2">
    <location>
        <begin position="77"/>
        <end position="99"/>
    </location>
</feature>
<feature type="transmembrane region" description="Helical" evidence="2">
    <location>
        <begin position="12"/>
        <end position="32"/>
    </location>
</feature>
<evidence type="ECO:0000313" key="3">
    <source>
        <dbReference type="EMBL" id="CAE0753711.1"/>
    </source>
</evidence>
<keyword evidence="2" id="KW-0812">Transmembrane</keyword>
<dbReference type="AlphaFoldDB" id="A0A7S4EUT0"/>
<feature type="compositionally biased region" description="Polar residues" evidence="1">
    <location>
        <begin position="108"/>
        <end position="123"/>
    </location>
</feature>
<keyword evidence="2" id="KW-0472">Membrane</keyword>
<organism evidence="3">
    <name type="scientific">Chrysotila carterae</name>
    <name type="common">Marine alga</name>
    <name type="synonym">Syracosphaera carterae</name>
    <dbReference type="NCBI Taxonomy" id="13221"/>
    <lineage>
        <taxon>Eukaryota</taxon>
        <taxon>Haptista</taxon>
        <taxon>Haptophyta</taxon>
        <taxon>Prymnesiophyceae</taxon>
        <taxon>Isochrysidales</taxon>
        <taxon>Isochrysidaceae</taxon>
        <taxon>Chrysotila</taxon>
    </lineage>
</organism>
<accession>A0A7S4EUT0</accession>
<evidence type="ECO:0000256" key="2">
    <source>
        <dbReference type="SAM" id="Phobius"/>
    </source>
</evidence>
<feature type="region of interest" description="Disordered" evidence="1">
    <location>
        <begin position="105"/>
        <end position="124"/>
    </location>
</feature>
<evidence type="ECO:0008006" key="4">
    <source>
        <dbReference type="Google" id="ProtNLM"/>
    </source>
</evidence>
<keyword evidence="2" id="KW-1133">Transmembrane helix</keyword>
<evidence type="ECO:0000256" key="1">
    <source>
        <dbReference type="SAM" id="MobiDB-lite"/>
    </source>
</evidence>
<protein>
    <recommendedName>
        <fullName evidence="4">Transmembrane protein</fullName>
    </recommendedName>
</protein>
<name>A0A7S4EUT0_CHRCT</name>
<feature type="region of interest" description="Disordered" evidence="1">
    <location>
        <begin position="34"/>
        <end position="66"/>
    </location>
</feature>
<reference evidence="3" key="1">
    <citation type="submission" date="2021-01" db="EMBL/GenBank/DDBJ databases">
        <authorList>
            <person name="Corre E."/>
            <person name="Pelletier E."/>
            <person name="Niang G."/>
            <person name="Scheremetjew M."/>
            <person name="Finn R."/>
            <person name="Kale V."/>
            <person name="Holt S."/>
            <person name="Cochrane G."/>
            <person name="Meng A."/>
            <person name="Brown T."/>
            <person name="Cohen L."/>
        </authorList>
    </citation>
    <scope>NUCLEOTIDE SEQUENCE</scope>
    <source>
        <strain evidence="3">CCMP645</strain>
    </source>
</reference>
<proteinExistence type="predicted"/>
<feature type="region of interest" description="Disordered" evidence="1">
    <location>
        <begin position="165"/>
        <end position="187"/>
    </location>
</feature>